<name>A0A286IFW5_9HYPH</name>
<evidence type="ECO:0000313" key="2">
    <source>
        <dbReference type="Proteomes" id="UP000219465"/>
    </source>
</evidence>
<keyword evidence="2" id="KW-1185">Reference proteome</keyword>
<reference evidence="2" key="1">
    <citation type="submission" date="2017-08" db="EMBL/GenBank/DDBJ databases">
        <authorList>
            <person name="Varghese N."/>
            <person name="Submissions S."/>
        </authorList>
    </citation>
    <scope>NUCLEOTIDE SEQUENCE [LARGE SCALE GENOMIC DNA]</scope>
    <source>
        <strain evidence="2">KCTC 23107</strain>
    </source>
</reference>
<sequence>MKFGDMPANVILGWIAEQFKFGLVCALNLAVAANYVKCNGAILEEIVEACFTTILDLVRHAYHPEPDTSCLYTLF</sequence>
<dbReference type="Proteomes" id="UP000219465">
    <property type="component" value="Unassembled WGS sequence"/>
</dbReference>
<dbReference type="RefSeq" id="WP_097109510.1">
    <property type="nucleotide sequence ID" value="NZ_OCPC01000008.1"/>
</dbReference>
<gene>
    <name evidence="1" type="ORF">SAMN05877838_3985</name>
</gene>
<evidence type="ECO:0000313" key="1">
    <source>
        <dbReference type="EMBL" id="SOE19035.1"/>
    </source>
</evidence>
<proteinExistence type="predicted"/>
<dbReference type="AlphaFoldDB" id="A0A286IFW5"/>
<protein>
    <submittedName>
        <fullName evidence="1">Uncharacterized protein</fullName>
    </submittedName>
</protein>
<accession>A0A286IFW5</accession>
<dbReference type="EMBL" id="OCPC01000008">
    <property type="protein sequence ID" value="SOE19035.1"/>
    <property type="molecule type" value="Genomic_DNA"/>
</dbReference>
<organism evidence="1 2">
    <name type="scientific">Hoeflea halophila</name>
    <dbReference type="NCBI Taxonomy" id="714899"/>
    <lineage>
        <taxon>Bacteria</taxon>
        <taxon>Pseudomonadati</taxon>
        <taxon>Pseudomonadota</taxon>
        <taxon>Alphaproteobacteria</taxon>
        <taxon>Hyphomicrobiales</taxon>
        <taxon>Rhizobiaceae</taxon>
        <taxon>Hoeflea</taxon>
    </lineage>
</organism>